<protein>
    <recommendedName>
        <fullName evidence="4">Retrotransposon gag domain-containing protein</fullName>
    </recommendedName>
</protein>
<dbReference type="Proteomes" id="UP000652761">
    <property type="component" value="Unassembled WGS sequence"/>
</dbReference>
<feature type="transmembrane region" description="Helical" evidence="1">
    <location>
        <begin position="363"/>
        <end position="385"/>
    </location>
</feature>
<dbReference type="AlphaFoldDB" id="A0A843XJ10"/>
<accession>A0A843XJ10</accession>
<gene>
    <name evidence="2" type="ORF">Taro_052670</name>
</gene>
<dbReference type="OrthoDB" id="688652at2759"/>
<name>A0A843XJ10_COLES</name>
<keyword evidence="3" id="KW-1185">Reference proteome</keyword>
<reference evidence="2" key="1">
    <citation type="submission" date="2017-07" db="EMBL/GenBank/DDBJ databases">
        <title>Taro Niue Genome Assembly and Annotation.</title>
        <authorList>
            <person name="Atibalentja N."/>
            <person name="Keating K."/>
            <person name="Fields C.J."/>
        </authorList>
    </citation>
    <scope>NUCLEOTIDE SEQUENCE</scope>
    <source>
        <strain evidence="2">Niue_2</strain>
        <tissue evidence="2">Leaf</tissue>
    </source>
</reference>
<evidence type="ECO:0000313" key="2">
    <source>
        <dbReference type="EMBL" id="MQM19658.1"/>
    </source>
</evidence>
<keyword evidence="1" id="KW-0472">Membrane</keyword>
<evidence type="ECO:0000256" key="1">
    <source>
        <dbReference type="SAM" id="Phobius"/>
    </source>
</evidence>
<organism evidence="2 3">
    <name type="scientific">Colocasia esculenta</name>
    <name type="common">Wild taro</name>
    <name type="synonym">Arum esculentum</name>
    <dbReference type="NCBI Taxonomy" id="4460"/>
    <lineage>
        <taxon>Eukaryota</taxon>
        <taxon>Viridiplantae</taxon>
        <taxon>Streptophyta</taxon>
        <taxon>Embryophyta</taxon>
        <taxon>Tracheophyta</taxon>
        <taxon>Spermatophyta</taxon>
        <taxon>Magnoliopsida</taxon>
        <taxon>Liliopsida</taxon>
        <taxon>Araceae</taxon>
        <taxon>Aroideae</taxon>
        <taxon>Colocasieae</taxon>
        <taxon>Colocasia</taxon>
    </lineage>
</organism>
<proteinExistence type="predicted"/>
<keyword evidence="1" id="KW-0812">Transmembrane</keyword>
<keyword evidence="1" id="KW-1133">Transmembrane helix</keyword>
<evidence type="ECO:0000313" key="3">
    <source>
        <dbReference type="Proteomes" id="UP000652761"/>
    </source>
</evidence>
<evidence type="ECO:0008006" key="4">
    <source>
        <dbReference type="Google" id="ProtNLM"/>
    </source>
</evidence>
<dbReference type="EMBL" id="NMUH01009092">
    <property type="protein sequence ID" value="MQM19658.1"/>
    <property type="molecule type" value="Genomic_DNA"/>
</dbReference>
<sequence>MPLQESGAVSDKNKVHTDNLHGLHGHVTLHEDGCNSEEVTRDVTLHEEGCNAAMEVSAEASRSPIQNQFHRAVASSSPVMVPEVDGEIFRDSRVASSELFPKPSDVQLQKCCAGNDGEESKIWVLWHNLSMQFTWSNNRTGQASIKARLDRFLINNDLGNKYPAMWTTHNSFLESIKKAWNESNNWHPNPFSILSSKLKAVKQALRVWNKKVFGNIEDNVVILENELRIKQDQFDSNPTPENRSILGEATAHYKKALHCMNTFWAQKARMDWMDKGDRNSAFYQAVVKGARSVEVTWSVVPFWFPSLRGLTAFWGRAGVGRRDMVATPRGFATWSLSRWADPSHLGDRQFKTEAAPHFPLSPFLFFFFLLLPLSSSLAIPHRFLVLVVRWRRLHRAGDVLMVLGARRRLPFRCEGPNRSALLVESSSSGTCTTECGSLGRQQREVSLQYLPSENWTHEMERTFETMEWAEEDQVRLAVYQLKGAAHEWWRV</sequence>
<comment type="caution">
    <text evidence="2">The sequence shown here is derived from an EMBL/GenBank/DDBJ whole genome shotgun (WGS) entry which is preliminary data.</text>
</comment>